<evidence type="ECO:0000256" key="5">
    <source>
        <dbReference type="ARBA" id="ARBA00058118"/>
    </source>
</evidence>
<dbReference type="RefSeq" id="WP_076343972.1">
    <property type="nucleotide sequence ID" value="NZ_FTOO01000001.1"/>
</dbReference>
<dbReference type="SUPFAM" id="SSF48179">
    <property type="entry name" value="6-phosphogluconate dehydrogenase C-terminal domain-like"/>
    <property type="match status" value="1"/>
</dbReference>
<dbReference type="SUPFAM" id="SSF51735">
    <property type="entry name" value="NAD(P)-binding Rossmann-fold domains"/>
    <property type="match status" value="1"/>
</dbReference>
<dbReference type="Proteomes" id="UP000186156">
    <property type="component" value="Unassembled WGS sequence"/>
</dbReference>
<dbReference type="UniPathway" id="UPA00098">
    <property type="reaction ID" value="UER00361"/>
</dbReference>
<evidence type="ECO:0000313" key="12">
    <source>
        <dbReference type="Proteomes" id="UP000186156"/>
    </source>
</evidence>
<comment type="similarity">
    <text evidence="1 6">Belongs to the pyrroline-5-carboxylate reductase family.</text>
</comment>
<dbReference type="GO" id="GO:0005737">
    <property type="term" value="C:cytoplasm"/>
    <property type="evidence" value="ECO:0007669"/>
    <property type="project" value="UniProtKB-SubCell"/>
</dbReference>
<dbReference type="PANTHER" id="PTHR11645">
    <property type="entry name" value="PYRROLINE-5-CARBOXYLATE REDUCTASE"/>
    <property type="match status" value="1"/>
</dbReference>
<feature type="domain" description="Pyrroline-5-carboxylate reductase catalytic N-terminal" evidence="9">
    <location>
        <begin position="5"/>
        <end position="97"/>
    </location>
</feature>
<feature type="domain" description="Pyrroline-5-carboxylate reductase dimerisation" evidence="10">
    <location>
        <begin position="160"/>
        <end position="264"/>
    </location>
</feature>
<dbReference type="AlphaFoldDB" id="A0A1N7JMQ8"/>
<feature type="binding site" evidence="8">
    <location>
        <begin position="69"/>
        <end position="72"/>
    </location>
    <ligand>
        <name>NADP(+)</name>
        <dbReference type="ChEBI" id="CHEBI:58349"/>
    </ligand>
</feature>
<comment type="subcellular location">
    <subcellularLocation>
        <location evidence="6">Cytoplasm</location>
    </subcellularLocation>
</comment>
<keyword evidence="12" id="KW-1185">Reference proteome</keyword>
<keyword evidence="4 6" id="KW-0560">Oxidoreductase</keyword>
<dbReference type="InterPro" id="IPR028939">
    <property type="entry name" value="P5C_Rdtase_cat_N"/>
</dbReference>
<name>A0A1N7JMQ8_9BACL</name>
<dbReference type="PANTHER" id="PTHR11645:SF0">
    <property type="entry name" value="PYRROLINE-5-CARBOXYLATE REDUCTASE 3"/>
    <property type="match status" value="1"/>
</dbReference>
<dbReference type="InterPro" id="IPR000304">
    <property type="entry name" value="Pyrroline-COOH_reductase"/>
</dbReference>
<keyword evidence="6" id="KW-0028">Amino-acid biosynthesis</keyword>
<dbReference type="InterPro" id="IPR036291">
    <property type="entry name" value="NAD(P)-bd_dom_sf"/>
</dbReference>
<dbReference type="HAMAP" id="MF_01925">
    <property type="entry name" value="P5C_reductase"/>
    <property type="match status" value="1"/>
</dbReference>
<evidence type="ECO:0000256" key="3">
    <source>
        <dbReference type="ARBA" id="ARBA00022857"/>
    </source>
</evidence>
<dbReference type="Pfam" id="PF14748">
    <property type="entry name" value="P5CR_dimer"/>
    <property type="match status" value="1"/>
</dbReference>
<keyword evidence="6" id="KW-0963">Cytoplasm</keyword>
<comment type="function">
    <text evidence="5 6">Catalyzes the reduction of 1-pyrroline-5-carboxylate (PCA) to L-proline.</text>
</comment>
<evidence type="ECO:0000256" key="4">
    <source>
        <dbReference type="ARBA" id="ARBA00023002"/>
    </source>
</evidence>
<comment type="pathway">
    <text evidence="6">Amino-acid biosynthesis; L-proline biosynthesis; L-proline from L-glutamate 5-semialdehyde: step 1/1.</text>
</comment>
<feature type="binding site" evidence="8">
    <location>
        <begin position="7"/>
        <end position="12"/>
    </location>
    <ligand>
        <name>NADP(+)</name>
        <dbReference type="ChEBI" id="CHEBI:58349"/>
    </ligand>
</feature>
<dbReference type="GO" id="GO:0004735">
    <property type="term" value="F:pyrroline-5-carboxylate reductase activity"/>
    <property type="evidence" value="ECO:0007669"/>
    <property type="project" value="UniProtKB-UniRule"/>
</dbReference>
<evidence type="ECO:0000256" key="1">
    <source>
        <dbReference type="ARBA" id="ARBA00005525"/>
    </source>
</evidence>
<dbReference type="Gene3D" id="1.10.3730.10">
    <property type="entry name" value="ProC C-terminal domain-like"/>
    <property type="match status" value="1"/>
</dbReference>
<dbReference type="InterPro" id="IPR008927">
    <property type="entry name" value="6-PGluconate_DH-like_C_sf"/>
</dbReference>
<keyword evidence="3 6" id="KW-0521">NADP</keyword>
<reference evidence="12" key="1">
    <citation type="submission" date="2017-01" db="EMBL/GenBank/DDBJ databases">
        <authorList>
            <person name="Varghese N."/>
            <person name="Submissions S."/>
        </authorList>
    </citation>
    <scope>NUCLEOTIDE SEQUENCE [LARGE SCALE GENOMIC DNA]</scope>
    <source>
        <strain evidence="12">DSM 16176</strain>
    </source>
</reference>
<dbReference type="InterPro" id="IPR029036">
    <property type="entry name" value="P5CR_dimer"/>
</dbReference>
<dbReference type="Pfam" id="PF03807">
    <property type="entry name" value="F420_oxidored"/>
    <property type="match status" value="1"/>
</dbReference>
<dbReference type="EMBL" id="FTOO01000001">
    <property type="protein sequence ID" value="SIS50590.1"/>
    <property type="molecule type" value="Genomic_DNA"/>
</dbReference>
<evidence type="ECO:0000256" key="2">
    <source>
        <dbReference type="ARBA" id="ARBA00022650"/>
    </source>
</evidence>
<comment type="catalytic activity">
    <reaction evidence="6">
        <text>L-proline + NADP(+) = (S)-1-pyrroline-5-carboxylate + NADPH + 2 H(+)</text>
        <dbReference type="Rhea" id="RHEA:14109"/>
        <dbReference type="ChEBI" id="CHEBI:15378"/>
        <dbReference type="ChEBI" id="CHEBI:17388"/>
        <dbReference type="ChEBI" id="CHEBI:57783"/>
        <dbReference type="ChEBI" id="CHEBI:58349"/>
        <dbReference type="ChEBI" id="CHEBI:60039"/>
        <dbReference type="EC" id="1.5.1.2"/>
    </reaction>
</comment>
<accession>A0A1N7JMQ8</accession>
<protein>
    <recommendedName>
        <fullName evidence="6 7">Pyrroline-5-carboxylate reductase</fullName>
        <shortName evidence="6">P5C reductase</shortName>
        <shortName evidence="6">P5CR</shortName>
        <ecNumber evidence="6 7">1.5.1.2</ecNumber>
    </recommendedName>
    <alternativeName>
        <fullName evidence="6">PCA reductase</fullName>
    </alternativeName>
</protein>
<evidence type="ECO:0000256" key="7">
    <source>
        <dbReference type="NCBIfam" id="TIGR00112"/>
    </source>
</evidence>
<evidence type="ECO:0000259" key="9">
    <source>
        <dbReference type="Pfam" id="PF03807"/>
    </source>
</evidence>
<evidence type="ECO:0000313" key="11">
    <source>
        <dbReference type="EMBL" id="SIS50590.1"/>
    </source>
</evidence>
<organism evidence="11 12">
    <name type="scientific">Alicyclobacillus vulcanalis</name>
    <dbReference type="NCBI Taxonomy" id="252246"/>
    <lineage>
        <taxon>Bacteria</taxon>
        <taxon>Bacillati</taxon>
        <taxon>Bacillota</taxon>
        <taxon>Bacilli</taxon>
        <taxon>Bacillales</taxon>
        <taxon>Alicyclobacillaceae</taxon>
        <taxon>Alicyclobacillus</taxon>
    </lineage>
</organism>
<dbReference type="FunFam" id="1.10.3730.10:FF:000001">
    <property type="entry name" value="Pyrroline-5-carboxylate reductase"/>
    <property type="match status" value="1"/>
</dbReference>
<dbReference type="NCBIfam" id="TIGR00112">
    <property type="entry name" value="proC"/>
    <property type="match status" value="1"/>
</dbReference>
<proteinExistence type="inferred from homology"/>
<evidence type="ECO:0000259" key="10">
    <source>
        <dbReference type="Pfam" id="PF14748"/>
    </source>
</evidence>
<gene>
    <name evidence="6" type="primary">proC</name>
    <name evidence="11" type="ORF">SAMN05421799_10182</name>
</gene>
<dbReference type="PIRSF" id="PIRSF000193">
    <property type="entry name" value="Pyrrol-5-carb_rd"/>
    <property type="match status" value="1"/>
</dbReference>
<evidence type="ECO:0000256" key="6">
    <source>
        <dbReference type="HAMAP-Rule" id="MF_01925"/>
    </source>
</evidence>
<dbReference type="EC" id="1.5.1.2" evidence="6 7"/>
<keyword evidence="2 6" id="KW-0641">Proline biosynthesis</keyword>
<dbReference type="STRING" id="252246.SAMN05421799_10182"/>
<evidence type="ECO:0000256" key="8">
    <source>
        <dbReference type="PIRSR" id="PIRSR000193-1"/>
    </source>
</evidence>
<dbReference type="GO" id="GO:0055129">
    <property type="term" value="P:L-proline biosynthetic process"/>
    <property type="evidence" value="ECO:0007669"/>
    <property type="project" value="UniProtKB-UniRule"/>
</dbReference>
<dbReference type="Gene3D" id="3.40.50.720">
    <property type="entry name" value="NAD(P)-binding Rossmann-like Domain"/>
    <property type="match status" value="1"/>
</dbReference>
<sequence length="272" mass="29859">MERLFILGAGSMAESFIKGIVEEGVIDPREIFVCNRSRRERLLELSEWYGITPAASVERAGDADLIIVAVKPYDMMDALRQLRPYLSEQILLSFAAGIPIDAIRRATGGHPYIIRTMPNVPVAVMQGAIALSAPPTVPRDKLRRIVEMLAGLGQVVEIDEALMDAATAFSGSGPGFISYLLEAMEQAAVELGFEPALARRLLVQTVIGTAHVLREWDLSPSELRRRVTSPNGTTHAGVEVMRSRGVYEAIVDAVRRAAIRAEEMGREYTREA</sequence>
<dbReference type="OrthoDB" id="9805754at2"/>
<comment type="catalytic activity">
    <reaction evidence="6">
        <text>L-proline + NAD(+) = (S)-1-pyrroline-5-carboxylate + NADH + 2 H(+)</text>
        <dbReference type="Rhea" id="RHEA:14105"/>
        <dbReference type="ChEBI" id="CHEBI:15378"/>
        <dbReference type="ChEBI" id="CHEBI:17388"/>
        <dbReference type="ChEBI" id="CHEBI:57540"/>
        <dbReference type="ChEBI" id="CHEBI:57945"/>
        <dbReference type="ChEBI" id="CHEBI:60039"/>
        <dbReference type="EC" id="1.5.1.2"/>
    </reaction>
</comment>